<evidence type="ECO:0000259" key="4">
    <source>
        <dbReference type="SMART" id="SM00861"/>
    </source>
</evidence>
<keyword evidence="5" id="KW-0670">Pyruvate</keyword>
<dbReference type="EC" id="1.2.4.1" evidence="5"/>
<keyword evidence="3" id="KW-0786">Thiamine pyrophosphate</keyword>
<dbReference type="OrthoDB" id="8732661at2"/>
<dbReference type="PANTHER" id="PTHR43257:SF2">
    <property type="entry name" value="PYRUVATE DEHYDROGENASE E1 COMPONENT SUBUNIT BETA"/>
    <property type="match status" value="1"/>
</dbReference>
<reference evidence="5 6" key="1">
    <citation type="submission" date="2015-09" db="EMBL/GenBank/DDBJ databases">
        <title>Genome sequence of Acetobacterium wieringae DSM 1911.</title>
        <authorList>
            <person name="Poehlein A."/>
            <person name="Bengelsdorf F.R."/>
            <person name="Schiel-Bengelsdorf B."/>
            <person name="Duerre P."/>
            <person name="Daniel R."/>
        </authorList>
    </citation>
    <scope>NUCLEOTIDE SEQUENCE [LARGE SCALE GENOMIC DNA]</scope>
    <source>
        <strain evidence="5 6">DSM 1911</strain>
    </source>
</reference>
<dbReference type="EMBL" id="LKEU01000015">
    <property type="protein sequence ID" value="OFV71778.1"/>
    <property type="molecule type" value="Genomic_DNA"/>
</dbReference>
<accession>A0A1F2PK98</accession>
<organism evidence="5 6">
    <name type="scientific">Acetobacterium wieringae</name>
    <dbReference type="NCBI Taxonomy" id="52694"/>
    <lineage>
        <taxon>Bacteria</taxon>
        <taxon>Bacillati</taxon>
        <taxon>Bacillota</taxon>
        <taxon>Clostridia</taxon>
        <taxon>Eubacteriales</taxon>
        <taxon>Eubacteriaceae</taxon>
        <taxon>Acetobacterium</taxon>
    </lineage>
</organism>
<sequence length="324" mass="35175">MAIITLRESITQALREEMARDEDVFIMGCDVGLRGNPFGITKGLMKEFGERRVIDTPISEAAFTGLGVGAAIAGMRPLVEILYCDWLTLPMDNIVNTAAKTSYMFGGQANVPIVIRAPFGVGGGVAAQHSQNNENWFVHVPGLKVIAPSTPYDMKGLLKSAIRDNNPVMCFEHKRNYSLKGEVPDGEYTIPIGKANIRKPGTDCTIVAYSYMTYVAEAAAAELEKDGISCEVIDLRSLLPLDYETVMDSVKKTSRVVVVTEAPLRGSIAGEIVGEIIDRGFDLLDAPPQRVGSKNSPVAYNEGLEALCTPKKEDIIAAVRKTFE</sequence>
<evidence type="ECO:0000256" key="1">
    <source>
        <dbReference type="ARBA" id="ARBA00001964"/>
    </source>
</evidence>
<dbReference type="Gene3D" id="3.40.50.970">
    <property type="match status" value="1"/>
</dbReference>
<dbReference type="NCBIfam" id="NF006667">
    <property type="entry name" value="PRK09212.1"/>
    <property type="match status" value="1"/>
</dbReference>
<proteinExistence type="predicted"/>
<dbReference type="Pfam" id="PF02780">
    <property type="entry name" value="Transketolase_C"/>
    <property type="match status" value="1"/>
</dbReference>
<dbReference type="Pfam" id="PF02779">
    <property type="entry name" value="Transket_pyr"/>
    <property type="match status" value="1"/>
</dbReference>
<dbReference type="AlphaFoldDB" id="A0A1F2PK98"/>
<dbReference type="InterPro" id="IPR005475">
    <property type="entry name" value="Transketolase-like_Pyr-bd"/>
</dbReference>
<evidence type="ECO:0000313" key="5">
    <source>
        <dbReference type="EMBL" id="OFV71778.1"/>
    </source>
</evidence>
<dbReference type="SUPFAM" id="SSF52922">
    <property type="entry name" value="TK C-terminal domain-like"/>
    <property type="match status" value="1"/>
</dbReference>
<gene>
    <name evidence="5" type="primary">pdhB</name>
    <name evidence="5" type="ORF">ACWI_07510</name>
</gene>
<evidence type="ECO:0000256" key="2">
    <source>
        <dbReference type="ARBA" id="ARBA00023002"/>
    </source>
</evidence>
<dbReference type="SMART" id="SM00861">
    <property type="entry name" value="Transket_pyr"/>
    <property type="match status" value="1"/>
</dbReference>
<dbReference type="SUPFAM" id="SSF52518">
    <property type="entry name" value="Thiamin diphosphate-binding fold (THDP-binding)"/>
    <property type="match status" value="1"/>
</dbReference>
<dbReference type="STRING" id="52694.ACWI_07510"/>
<dbReference type="GO" id="GO:0004739">
    <property type="term" value="F:pyruvate dehydrogenase (acetyl-transferring) activity"/>
    <property type="evidence" value="ECO:0007669"/>
    <property type="project" value="UniProtKB-EC"/>
</dbReference>
<comment type="caution">
    <text evidence="5">The sequence shown here is derived from an EMBL/GenBank/DDBJ whole genome shotgun (WGS) entry which is preliminary data.</text>
</comment>
<feature type="domain" description="Transketolase-like pyrimidine-binding" evidence="4">
    <location>
        <begin position="4"/>
        <end position="179"/>
    </location>
</feature>
<evidence type="ECO:0000313" key="6">
    <source>
        <dbReference type="Proteomes" id="UP000176244"/>
    </source>
</evidence>
<dbReference type="Proteomes" id="UP000176244">
    <property type="component" value="Unassembled WGS sequence"/>
</dbReference>
<dbReference type="CDD" id="cd07036">
    <property type="entry name" value="TPP_PYR_E1-PDHc-beta_like"/>
    <property type="match status" value="1"/>
</dbReference>
<dbReference type="RefSeq" id="WP_070370106.1">
    <property type="nucleotide sequence ID" value="NZ_CP097897.1"/>
</dbReference>
<dbReference type="InterPro" id="IPR029061">
    <property type="entry name" value="THDP-binding"/>
</dbReference>
<protein>
    <submittedName>
        <fullName evidence="5">Pyruvate dehydrogenase E1 component subunit beta</fullName>
        <ecNumber evidence="5">1.2.4.1</ecNumber>
    </submittedName>
</protein>
<dbReference type="InterPro" id="IPR033248">
    <property type="entry name" value="Transketolase_C"/>
</dbReference>
<keyword evidence="2 5" id="KW-0560">Oxidoreductase</keyword>
<dbReference type="FunFam" id="3.40.50.920:FF:000001">
    <property type="entry name" value="Pyruvate dehydrogenase E1 beta subunit"/>
    <property type="match status" value="1"/>
</dbReference>
<evidence type="ECO:0000256" key="3">
    <source>
        <dbReference type="ARBA" id="ARBA00023052"/>
    </source>
</evidence>
<dbReference type="Gene3D" id="3.40.50.920">
    <property type="match status" value="1"/>
</dbReference>
<dbReference type="FunFam" id="3.40.50.970:FF:000001">
    <property type="entry name" value="Pyruvate dehydrogenase E1 beta subunit"/>
    <property type="match status" value="1"/>
</dbReference>
<dbReference type="PANTHER" id="PTHR43257">
    <property type="entry name" value="PYRUVATE DEHYDROGENASE E1 COMPONENT BETA SUBUNIT"/>
    <property type="match status" value="1"/>
</dbReference>
<name>A0A1F2PK98_9FIRM</name>
<dbReference type="InterPro" id="IPR009014">
    <property type="entry name" value="Transketo_C/PFOR_II"/>
</dbReference>
<comment type="cofactor">
    <cofactor evidence="1">
        <name>thiamine diphosphate</name>
        <dbReference type="ChEBI" id="CHEBI:58937"/>
    </cofactor>
</comment>